<keyword evidence="1" id="KW-1133">Transmembrane helix</keyword>
<evidence type="ECO:0000313" key="2">
    <source>
        <dbReference type="EMBL" id="CAG37193.1"/>
    </source>
</evidence>
<organism evidence="2 3">
    <name type="scientific">Desulfotalea psychrophila (strain LSv54 / DSM 12343)</name>
    <dbReference type="NCBI Taxonomy" id="177439"/>
    <lineage>
        <taxon>Bacteria</taxon>
        <taxon>Pseudomonadati</taxon>
        <taxon>Thermodesulfobacteriota</taxon>
        <taxon>Desulfobulbia</taxon>
        <taxon>Desulfobulbales</taxon>
        <taxon>Desulfocapsaceae</taxon>
        <taxon>Desulfotalea</taxon>
    </lineage>
</organism>
<keyword evidence="1" id="KW-0812">Transmembrane</keyword>
<name>Q6AKD2_DESPS</name>
<sequence length="108" mass="11795">MDQTEIFLTILGMAVVTYIPRCLPIIFLSGRSLPPLFVSWLRLVPPAILAAMLVPALLCPEKSIDLSFSNLFFWSSLIAFPVAIKTKSLCLTVIVGMGLVALGRYLGI</sequence>
<gene>
    <name evidence="2" type="ordered locus">DP2464</name>
</gene>
<dbReference type="Proteomes" id="UP000000602">
    <property type="component" value="Chromosome"/>
</dbReference>
<feature type="transmembrane region" description="Helical" evidence="1">
    <location>
        <begin position="64"/>
        <end position="82"/>
    </location>
</feature>
<evidence type="ECO:0000313" key="3">
    <source>
        <dbReference type="Proteomes" id="UP000000602"/>
    </source>
</evidence>
<protein>
    <recommendedName>
        <fullName evidence="4">Branched-chain amino acid transport protein (AzlD)</fullName>
    </recommendedName>
</protein>
<dbReference type="HOGENOM" id="CLU_157896_0_1_7"/>
<dbReference type="OrthoDB" id="7870017at2"/>
<feature type="transmembrane region" description="Helical" evidence="1">
    <location>
        <begin position="40"/>
        <end position="58"/>
    </location>
</feature>
<proteinExistence type="predicted"/>
<dbReference type="STRING" id="177439.DP2464"/>
<keyword evidence="3" id="KW-1185">Reference proteome</keyword>
<evidence type="ECO:0000256" key="1">
    <source>
        <dbReference type="SAM" id="Phobius"/>
    </source>
</evidence>
<dbReference type="InterPro" id="IPR008407">
    <property type="entry name" value="Brnchd-chn_aa_trnsp_AzlD"/>
</dbReference>
<dbReference type="KEGG" id="dps:DP2464"/>
<dbReference type="eggNOG" id="COG4392">
    <property type="taxonomic scope" value="Bacteria"/>
</dbReference>
<feature type="transmembrane region" description="Helical" evidence="1">
    <location>
        <begin position="89"/>
        <end position="107"/>
    </location>
</feature>
<feature type="transmembrane region" description="Helical" evidence="1">
    <location>
        <begin position="6"/>
        <end position="28"/>
    </location>
</feature>
<reference evidence="3" key="1">
    <citation type="journal article" date="2004" name="Environ. Microbiol.">
        <title>The genome of Desulfotalea psychrophila, a sulfate-reducing bacterium from permanently cold Arctic sediments.</title>
        <authorList>
            <person name="Rabus R."/>
            <person name="Ruepp A."/>
            <person name="Frickey T."/>
            <person name="Rattei T."/>
            <person name="Fartmann B."/>
            <person name="Stark M."/>
            <person name="Bauer M."/>
            <person name="Zibat A."/>
            <person name="Lombardot T."/>
            <person name="Becker I."/>
            <person name="Amann J."/>
            <person name="Gellner K."/>
            <person name="Teeling H."/>
            <person name="Leuschner W.D."/>
            <person name="Gloeckner F.-O."/>
            <person name="Lupas A.N."/>
            <person name="Amann R."/>
            <person name="Klenk H.-P."/>
        </authorList>
    </citation>
    <scope>NUCLEOTIDE SEQUENCE [LARGE SCALE GENOMIC DNA]</scope>
    <source>
        <strain evidence="3">DSM 12343 / LSv54</strain>
    </source>
</reference>
<dbReference type="Pfam" id="PF05437">
    <property type="entry name" value="AzlD"/>
    <property type="match status" value="1"/>
</dbReference>
<evidence type="ECO:0008006" key="4">
    <source>
        <dbReference type="Google" id="ProtNLM"/>
    </source>
</evidence>
<dbReference type="RefSeq" id="WP_011189705.1">
    <property type="nucleotide sequence ID" value="NC_006138.1"/>
</dbReference>
<accession>Q6AKD2</accession>
<dbReference type="AlphaFoldDB" id="Q6AKD2"/>
<keyword evidence="1" id="KW-0472">Membrane</keyword>
<dbReference type="EMBL" id="CR522870">
    <property type="protein sequence ID" value="CAG37193.1"/>
    <property type="molecule type" value="Genomic_DNA"/>
</dbReference>